<dbReference type="EMBL" id="BKCJ011182495">
    <property type="protein sequence ID" value="GFD00073.1"/>
    <property type="molecule type" value="Genomic_DNA"/>
</dbReference>
<gene>
    <name evidence="2" type="ORF">Tci_872042</name>
</gene>
<accession>A0A699SRV9</accession>
<feature type="compositionally biased region" description="Basic and acidic residues" evidence="1">
    <location>
        <begin position="24"/>
        <end position="47"/>
    </location>
</feature>
<organism evidence="2">
    <name type="scientific">Tanacetum cinerariifolium</name>
    <name type="common">Dalmatian daisy</name>
    <name type="synonym">Chrysanthemum cinerariifolium</name>
    <dbReference type="NCBI Taxonomy" id="118510"/>
    <lineage>
        <taxon>Eukaryota</taxon>
        <taxon>Viridiplantae</taxon>
        <taxon>Streptophyta</taxon>
        <taxon>Embryophyta</taxon>
        <taxon>Tracheophyta</taxon>
        <taxon>Spermatophyta</taxon>
        <taxon>Magnoliopsida</taxon>
        <taxon>eudicotyledons</taxon>
        <taxon>Gunneridae</taxon>
        <taxon>Pentapetalae</taxon>
        <taxon>asterids</taxon>
        <taxon>campanulids</taxon>
        <taxon>Asterales</taxon>
        <taxon>Asteraceae</taxon>
        <taxon>Asteroideae</taxon>
        <taxon>Anthemideae</taxon>
        <taxon>Anthemidinae</taxon>
        <taxon>Tanacetum</taxon>
    </lineage>
</organism>
<dbReference type="AlphaFoldDB" id="A0A699SRV9"/>
<name>A0A699SRV9_TANCI</name>
<proteinExistence type="predicted"/>
<evidence type="ECO:0000256" key="1">
    <source>
        <dbReference type="SAM" id="MobiDB-lite"/>
    </source>
</evidence>
<feature type="non-terminal residue" evidence="2">
    <location>
        <position position="1"/>
    </location>
</feature>
<feature type="region of interest" description="Disordered" evidence="1">
    <location>
        <begin position="1"/>
        <end position="49"/>
    </location>
</feature>
<evidence type="ECO:0000313" key="2">
    <source>
        <dbReference type="EMBL" id="GFD00073.1"/>
    </source>
</evidence>
<comment type="caution">
    <text evidence="2">The sequence shown here is derived from an EMBL/GenBank/DDBJ whole genome shotgun (WGS) entry which is preliminary data.</text>
</comment>
<protein>
    <submittedName>
        <fullName evidence="2">Uncharacterized protein</fullName>
    </submittedName>
</protein>
<sequence length="73" mass="8198">PEAEGADVELKAEEPDGESSTARDPQRNLEALHRHERLREAESETSRTEVGPVVLVEMLMELVSKAPDRLYLN</sequence>
<reference evidence="2" key="1">
    <citation type="journal article" date="2019" name="Sci. Rep.">
        <title>Draft genome of Tanacetum cinerariifolium, the natural source of mosquito coil.</title>
        <authorList>
            <person name="Yamashiro T."/>
            <person name="Shiraishi A."/>
            <person name="Satake H."/>
            <person name="Nakayama K."/>
        </authorList>
    </citation>
    <scope>NUCLEOTIDE SEQUENCE</scope>
</reference>